<protein>
    <recommendedName>
        <fullName evidence="1">GIY-YIG domain-containing protein</fullName>
    </recommendedName>
</protein>
<dbReference type="OrthoDB" id="8037262at2759"/>
<dbReference type="PROSITE" id="PS50164">
    <property type="entry name" value="GIY_YIG"/>
    <property type="match status" value="1"/>
</dbReference>
<dbReference type="InterPro" id="IPR035901">
    <property type="entry name" value="GIY-YIG_endonuc_sf"/>
</dbReference>
<dbReference type="InterPro" id="IPR000305">
    <property type="entry name" value="GIY-YIG_endonuc"/>
</dbReference>
<dbReference type="PANTHER" id="PTHR21301:SF10">
    <property type="entry name" value="REVERSE TRANSCRIPTASE DOMAIN-CONTAINING PROTEIN"/>
    <property type="match status" value="1"/>
</dbReference>
<dbReference type="Proteomes" id="UP000663879">
    <property type="component" value="Unassembled WGS sequence"/>
</dbReference>
<dbReference type="Gene3D" id="3.40.1440.10">
    <property type="entry name" value="GIY-YIG endonuclease"/>
    <property type="match status" value="1"/>
</dbReference>
<feature type="domain" description="GIY-YIG" evidence="1">
    <location>
        <begin position="166"/>
        <end position="242"/>
    </location>
</feature>
<dbReference type="Pfam" id="PF26215">
    <property type="entry name" value="HTH_animal"/>
    <property type="match status" value="1"/>
</dbReference>
<reference evidence="2" key="1">
    <citation type="submission" date="2021-02" db="EMBL/GenBank/DDBJ databases">
        <authorList>
            <person name="Nowell W R."/>
        </authorList>
    </citation>
    <scope>NUCLEOTIDE SEQUENCE</scope>
    <source>
        <strain evidence="2">Ploen Becks lab</strain>
    </source>
</reference>
<proteinExistence type="predicted"/>
<dbReference type="PANTHER" id="PTHR21301">
    <property type="entry name" value="REVERSE TRANSCRIPTASE"/>
    <property type="match status" value="1"/>
</dbReference>
<evidence type="ECO:0000313" key="2">
    <source>
        <dbReference type="EMBL" id="CAF0780352.1"/>
    </source>
</evidence>
<dbReference type="AlphaFoldDB" id="A0A813RBW2"/>
<gene>
    <name evidence="2" type="ORF">OXX778_LOCUS5426</name>
</gene>
<accession>A0A813RBW2</accession>
<evidence type="ECO:0000313" key="3">
    <source>
        <dbReference type="Proteomes" id="UP000663879"/>
    </source>
</evidence>
<comment type="caution">
    <text evidence="2">The sequence shown here is derived from an EMBL/GenBank/DDBJ whole genome shotgun (WGS) entry which is preliminary data.</text>
</comment>
<dbReference type="InterPro" id="IPR058912">
    <property type="entry name" value="HTH_animal"/>
</dbReference>
<organism evidence="2 3">
    <name type="scientific">Brachionus calyciflorus</name>
    <dbReference type="NCBI Taxonomy" id="104777"/>
    <lineage>
        <taxon>Eukaryota</taxon>
        <taxon>Metazoa</taxon>
        <taxon>Spiralia</taxon>
        <taxon>Gnathifera</taxon>
        <taxon>Rotifera</taxon>
        <taxon>Eurotatoria</taxon>
        <taxon>Monogononta</taxon>
        <taxon>Pseudotrocha</taxon>
        <taxon>Ploima</taxon>
        <taxon>Brachionidae</taxon>
        <taxon>Brachionus</taxon>
    </lineage>
</organism>
<keyword evidence="3" id="KW-1185">Reference proteome</keyword>
<sequence>MLILCHIAYIYILYIGQYQTTVFHKKTFTGVYLNWTSLTARKYKIGLIKGLLNRICKICTLKEDRDLEIEKLKHILWLNQYPSEVVDNVISKHLEKQVEKEQTAEKLKRFIVLPYNGQKSEDFGEKLKDLVSSNFPQVDFNIAFQTPSTLGSLFPFKDRIKNVEAQSLVVYKLQCTTCNASYIGKTVRILYHRIKEHKTKNTSACLQHQQQNEGHAIDFDGIEILDRAENNLKLQVKELLHI</sequence>
<name>A0A813RBW2_9BILA</name>
<dbReference type="EMBL" id="CAJNOC010000590">
    <property type="protein sequence ID" value="CAF0780352.1"/>
    <property type="molecule type" value="Genomic_DNA"/>
</dbReference>
<evidence type="ECO:0000259" key="1">
    <source>
        <dbReference type="PROSITE" id="PS50164"/>
    </source>
</evidence>